<evidence type="ECO:0000256" key="1">
    <source>
        <dbReference type="ARBA" id="ARBA00004236"/>
    </source>
</evidence>
<dbReference type="PANTHER" id="PTHR32089">
    <property type="entry name" value="METHYL-ACCEPTING CHEMOTAXIS PROTEIN MCPB"/>
    <property type="match status" value="1"/>
</dbReference>
<evidence type="ECO:0000256" key="7">
    <source>
        <dbReference type="SAM" id="Coils"/>
    </source>
</evidence>
<keyword evidence="3 8" id="KW-0472">Membrane</keyword>
<dbReference type="SMART" id="SM00283">
    <property type="entry name" value="MA"/>
    <property type="match status" value="1"/>
</dbReference>
<dbReference type="InterPro" id="IPR003660">
    <property type="entry name" value="HAMP_dom"/>
</dbReference>
<dbReference type="Pfam" id="PF00672">
    <property type="entry name" value="HAMP"/>
    <property type="match status" value="1"/>
</dbReference>
<dbReference type="PANTHER" id="PTHR32089:SF112">
    <property type="entry name" value="LYSOZYME-LIKE PROTEIN-RELATED"/>
    <property type="match status" value="1"/>
</dbReference>
<name>A0ABV8KD73_9BACL</name>
<dbReference type="SMART" id="SM00304">
    <property type="entry name" value="HAMP"/>
    <property type="match status" value="1"/>
</dbReference>
<dbReference type="PROSITE" id="PS50111">
    <property type="entry name" value="CHEMOTAXIS_TRANSDUC_2"/>
    <property type="match status" value="1"/>
</dbReference>
<keyword evidence="12" id="KW-1185">Reference proteome</keyword>
<feature type="domain" description="HAMP" evidence="10">
    <location>
        <begin position="220"/>
        <end position="273"/>
    </location>
</feature>
<sequence>MPKKRISLSLRAKLLLLIALPISMYAGSNVYILNTYDTDMTDANRLFEQTNEITANVLNADRDLYQAISSYQLLKSGGLNQERAALAQEDMLNNVKQASERLKKAEEAAKAAGMMDLKNSAGDTSVKEVIASFADGFKAWVDDLGTSLAVQDSTAPSEDFLNRFNELRGSLDTIGEILDEYAATQVDLSSQHREDFKLQMYVGIAVCIIVIGLVSYFIIRNLYRVVDYMMSLTRSVAEGDLRPRPALKRGNDELGKIAESIEKMAGNLRDLIGTISENAKHVSASSIQMQLVSKQSTEAASSVAVDIQSVTDGMESQTRGAEESARAIVEMAVGIARVAENTSSISEYSASTSQKAEQGQHQIDQLVSQMQGVKNVIQSLSGIVDSLNERSREIGQIAAQITSFSNQTNILSLNASIEAARAGEHGRGFTVVAGEIRNLAAASLQSASTINELVAATQGEVTNATGVMTKTLAEVEQGSKLLANVTESFTQIRGSIQNIASQIHDNSAITEQMSASSEQVSATMEQTAETAQQNLDSTRNVAAATEEQLALMDDITSAADQLQQIVSQLTESVASFKVN</sequence>
<dbReference type="Gene3D" id="6.10.340.10">
    <property type="match status" value="1"/>
</dbReference>
<evidence type="ECO:0000259" key="9">
    <source>
        <dbReference type="PROSITE" id="PS50111"/>
    </source>
</evidence>
<feature type="transmembrane region" description="Helical" evidence="8">
    <location>
        <begin position="198"/>
        <end position="219"/>
    </location>
</feature>
<evidence type="ECO:0000256" key="4">
    <source>
        <dbReference type="ARBA" id="ARBA00023224"/>
    </source>
</evidence>
<keyword evidence="4 6" id="KW-0807">Transducer</keyword>
<comment type="subcellular location">
    <subcellularLocation>
        <location evidence="1">Cell membrane</location>
    </subcellularLocation>
</comment>
<accession>A0ABV8KD73</accession>
<evidence type="ECO:0000259" key="10">
    <source>
        <dbReference type="PROSITE" id="PS50885"/>
    </source>
</evidence>
<evidence type="ECO:0000256" key="6">
    <source>
        <dbReference type="PROSITE-ProRule" id="PRU00284"/>
    </source>
</evidence>
<keyword evidence="8" id="KW-1133">Transmembrane helix</keyword>
<evidence type="ECO:0000256" key="3">
    <source>
        <dbReference type="ARBA" id="ARBA00023136"/>
    </source>
</evidence>
<dbReference type="RefSeq" id="WP_377722442.1">
    <property type="nucleotide sequence ID" value="NZ_JBHSAM010000036.1"/>
</dbReference>
<keyword evidence="8" id="KW-0812">Transmembrane</keyword>
<organism evidence="11 12">
    <name type="scientific">Paenibacillus xanthanilyticus</name>
    <dbReference type="NCBI Taxonomy" id="1783531"/>
    <lineage>
        <taxon>Bacteria</taxon>
        <taxon>Bacillati</taxon>
        <taxon>Bacillota</taxon>
        <taxon>Bacilli</taxon>
        <taxon>Bacillales</taxon>
        <taxon>Paenibacillaceae</taxon>
        <taxon>Paenibacillus</taxon>
    </lineage>
</organism>
<dbReference type="CDD" id="cd06225">
    <property type="entry name" value="HAMP"/>
    <property type="match status" value="1"/>
</dbReference>
<keyword evidence="2" id="KW-1003">Cell membrane</keyword>
<evidence type="ECO:0000313" key="12">
    <source>
        <dbReference type="Proteomes" id="UP001595715"/>
    </source>
</evidence>
<dbReference type="EMBL" id="JBHSAM010000036">
    <property type="protein sequence ID" value="MFC4103884.1"/>
    <property type="molecule type" value="Genomic_DNA"/>
</dbReference>
<evidence type="ECO:0000313" key="11">
    <source>
        <dbReference type="EMBL" id="MFC4103884.1"/>
    </source>
</evidence>
<gene>
    <name evidence="11" type="ORF">ACFOZ8_30130</name>
</gene>
<dbReference type="Pfam" id="PF00015">
    <property type="entry name" value="MCPsignal"/>
    <property type="match status" value="1"/>
</dbReference>
<reference evidence="12" key="1">
    <citation type="journal article" date="2019" name="Int. J. Syst. Evol. Microbiol.">
        <title>The Global Catalogue of Microorganisms (GCM) 10K type strain sequencing project: providing services to taxonomists for standard genome sequencing and annotation.</title>
        <authorList>
            <consortium name="The Broad Institute Genomics Platform"/>
            <consortium name="The Broad Institute Genome Sequencing Center for Infectious Disease"/>
            <person name="Wu L."/>
            <person name="Ma J."/>
        </authorList>
    </citation>
    <scope>NUCLEOTIDE SEQUENCE [LARGE SCALE GENOMIC DNA]</scope>
    <source>
        <strain evidence="12">IBRC-M 10987</strain>
    </source>
</reference>
<protein>
    <submittedName>
        <fullName evidence="11">Methyl-accepting chemotaxis protein</fullName>
    </submittedName>
</protein>
<dbReference type="Proteomes" id="UP001595715">
    <property type="component" value="Unassembled WGS sequence"/>
</dbReference>
<feature type="domain" description="Methyl-accepting transducer" evidence="9">
    <location>
        <begin position="292"/>
        <end position="528"/>
    </location>
</feature>
<keyword evidence="7" id="KW-0175">Coiled coil</keyword>
<evidence type="ECO:0000256" key="2">
    <source>
        <dbReference type="ARBA" id="ARBA00022475"/>
    </source>
</evidence>
<dbReference type="CDD" id="cd11386">
    <property type="entry name" value="MCP_signal"/>
    <property type="match status" value="1"/>
</dbReference>
<dbReference type="SUPFAM" id="SSF58104">
    <property type="entry name" value="Methyl-accepting chemotaxis protein (MCP) signaling domain"/>
    <property type="match status" value="1"/>
</dbReference>
<comment type="similarity">
    <text evidence="5">Belongs to the methyl-accepting chemotaxis (MCP) protein family.</text>
</comment>
<dbReference type="InterPro" id="IPR004089">
    <property type="entry name" value="MCPsignal_dom"/>
</dbReference>
<evidence type="ECO:0000256" key="5">
    <source>
        <dbReference type="ARBA" id="ARBA00029447"/>
    </source>
</evidence>
<comment type="caution">
    <text evidence="11">The sequence shown here is derived from an EMBL/GenBank/DDBJ whole genome shotgun (WGS) entry which is preliminary data.</text>
</comment>
<proteinExistence type="inferred from homology"/>
<evidence type="ECO:0000256" key="8">
    <source>
        <dbReference type="SAM" id="Phobius"/>
    </source>
</evidence>
<dbReference type="PROSITE" id="PS50885">
    <property type="entry name" value="HAMP"/>
    <property type="match status" value="1"/>
</dbReference>
<dbReference type="Gene3D" id="1.10.287.950">
    <property type="entry name" value="Methyl-accepting chemotaxis protein"/>
    <property type="match status" value="1"/>
</dbReference>
<feature type="coiled-coil region" evidence="7">
    <location>
        <begin position="88"/>
        <end position="115"/>
    </location>
</feature>